<gene>
    <name evidence="2" type="ORF">Tco025E_03745</name>
</gene>
<protein>
    <submittedName>
        <fullName evidence="2">Putative cyclic nucleotide-binding protein</fullName>
    </submittedName>
</protein>
<proteinExistence type="predicted"/>
<reference evidence="2 3" key="1">
    <citation type="journal article" date="2018" name="BMC Genomics">
        <title>Genomic comparison of Trypanosoma conorhini and Trypanosoma rangeli to Trypanosoma cruzi strains of high and low virulence.</title>
        <authorList>
            <person name="Bradwell K.R."/>
            <person name="Koparde V.N."/>
            <person name="Matveyev A.V."/>
            <person name="Serrano M.G."/>
            <person name="Alves J.M."/>
            <person name="Parikh H."/>
            <person name="Huang B."/>
            <person name="Lee V."/>
            <person name="Espinosa-Alvarez O."/>
            <person name="Ortiz P.A."/>
            <person name="Costa-Martins A.G."/>
            <person name="Teixeira M.M."/>
            <person name="Buck G.A."/>
        </authorList>
    </citation>
    <scope>NUCLEOTIDE SEQUENCE [LARGE SCALE GENOMIC DNA]</scope>
    <source>
        <strain evidence="2 3">025E</strain>
    </source>
</reference>
<accession>A0A422PS39</accession>
<evidence type="ECO:0000313" key="3">
    <source>
        <dbReference type="Proteomes" id="UP000284403"/>
    </source>
</evidence>
<dbReference type="EMBL" id="MKKU01000176">
    <property type="protein sequence ID" value="RNF20570.1"/>
    <property type="molecule type" value="Genomic_DNA"/>
</dbReference>
<dbReference type="GO" id="GO:0005829">
    <property type="term" value="C:cytosol"/>
    <property type="evidence" value="ECO:0007669"/>
    <property type="project" value="TreeGrafter"/>
</dbReference>
<comment type="caution">
    <text evidence="2">The sequence shown here is derived from an EMBL/GenBank/DDBJ whole genome shotgun (WGS) entry which is preliminary data.</text>
</comment>
<dbReference type="PANTHER" id="PTHR11635:SF164">
    <property type="entry name" value="NUCLEOTIDE-BINDING PROTEIN, PUTATIVE-RELATED"/>
    <property type="match status" value="1"/>
</dbReference>
<dbReference type="Proteomes" id="UP000284403">
    <property type="component" value="Unassembled WGS sequence"/>
</dbReference>
<dbReference type="Pfam" id="PF00027">
    <property type="entry name" value="cNMP_binding"/>
    <property type="match status" value="1"/>
</dbReference>
<name>A0A422PS39_9TRYP</name>
<dbReference type="InterPro" id="IPR050503">
    <property type="entry name" value="cAMP-dep_PK_reg_su-like"/>
</dbReference>
<dbReference type="PROSITE" id="PS50042">
    <property type="entry name" value="CNMP_BINDING_3"/>
    <property type="match status" value="2"/>
</dbReference>
<sequence length="708" mass="80869">MVTLHDDGNIGDHDWLITRTGVPSVEDVLTEVEPISEFVCPPFVPPSRSSRRYSLMMNALTMGREINEWEKKLILSRLEKSSPLIEEEFQRRLCAVHVRNTSEYIHDIQLRAATRVAVEQEERRLDYEGGRARREAVFTRHKNLTTILREEVQAVRARRWYTIILSHMFLTALMKERRVHEAYEKISWMLLPVIKRRAAVRAKRAEAEMLTRMNRDNIPFPSPSVIYSMHGTFFNGWPPRLLEMLARKGKPLFLKAGTFLMHEGDLDRCMYMITTGYVSVILNDRAKGKKRTKECSKACFALNPPCYVGEFALVCKEPRSASIQCETDIGAWAVSPEDYEEVAQHLSAEVASKQREATDVRRRANLQKFFPLRVELLRQFPYFEKFSTEALNKIISAVEPIVLHDGDPLFSKSDMDSSAYFIQDGVAILLEEDGTRHSIPRGSCVGIFECACSVNERKRCSIISKNYCDIWRMRREVLIDVGMSEPAAFLYCRNAAKSNRANEVIKPTTAPSSVRKDPYLLFCLTRYLMNRLWESALPVIYLNDEKLVVQGQPFQQFIILHSGVFETTFIAGNGEHHTVRITVNGEATSMELLSGSTDNVLSKGRESVIKTFFSLVLGAYEYASSMSHYCSTVTSYGLSEAFVVDRASFDALVPPELKDIMEEDKTAREIVYSSHKHNDPRQLTSNIHLGFAATYRKARECHMKGDTI</sequence>
<evidence type="ECO:0000259" key="1">
    <source>
        <dbReference type="PROSITE" id="PS50042"/>
    </source>
</evidence>
<keyword evidence="3" id="KW-1185">Reference proteome</keyword>
<dbReference type="InterPro" id="IPR014710">
    <property type="entry name" value="RmlC-like_jellyroll"/>
</dbReference>
<dbReference type="OrthoDB" id="417078at2759"/>
<feature type="domain" description="Cyclic nucleotide-binding" evidence="1">
    <location>
        <begin position="382"/>
        <end position="478"/>
    </location>
</feature>
<dbReference type="GeneID" id="40317356"/>
<dbReference type="SUPFAM" id="SSF51206">
    <property type="entry name" value="cAMP-binding domain-like"/>
    <property type="match status" value="3"/>
</dbReference>
<dbReference type="GO" id="GO:0005952">
    <property type="term" value="C:cAMP-dependent protein kinase complex"/>
    <property type="evidence" value="ECO:0007669"/>
    <property type="project" value="InterPro"/>
</dbReference>
<dbReference type="PANTHER" id="PTHR11635">
    <property type="entry name" value="CAMP-DEPENDENT PROTEIN KINASE REGULATORY CHAIN"/>
    <property type="match status" value="1"/>
</dbReference>
<dbReference type="Gene3D" id="2.60.120.10">
    <property type="entry name" value="Jelly Rolls"/>
    <property type="match status" value="2"/>
</dbReference>
<dbReference type="AlphaFoldDB" id="A0A422PS39"/>
<dbReference type="GO" id="GO:0030552">
    <property type="term" value="F:cAMP binding"/>
    <property type="evidence" value="ECO:0007669"/>
    <property type="project" value="TreeGrafter"/>
</dbReference>
<dbReference type="InterPro" id="IPR018490">
    <property type="entry name" value="cNMP-bd_dom_sf"/>
</dbReference>
<organism evidence="2 3">
    <name type="scientific">Trypanosoma conorhini</name>
    <dbReference type="NCBI Taxonomy" id="83891"/>
    <lineage>
        <taxon>Eukaryota</taxon>
        <taxon>Discoba</taxon>
        <taxon>Euglenozoa</taxon>
        <taxon>Kinetoplastea</taxon>
        <taxon>Metakinetoplastina</taxon>
        <taxon>Trypanosomatida</taxon>
        <taxon>Trypanosomatidae</taxon>
        <taxon>Trypanosoma</taxon>
    </lineage>
</organism>
<dbReference type="RefSeq" id="XP_029229235.1">
    <property type="nucleotide sequence ID" value="XM_029370663.1"/>
</dbReference>
<dbReference type="GO" id="GO:0004862">
    <property type="term" value="F:cAMP-dependent protein kinase inhibitor activity"/>
    <property type="evidence" value="ECO:0007669"/>
    <property type="project" value="TreeGrafter"/>
</dbReference>
<evidence type="ECO:0000313" key="2">
    <source>
        <dbReference type="EMBL" id="RNF20570.1"/>
    </source>
</evidence>
<dbReference type="GO" id="GO:0034236">
    <property type="term" value="F:protein kinase A catalytic subunit binding"/>
    <property type="evidence" value="ECO:0007669"/>
    <property type="project" value="TreeGrafter"/>
</dbReference>
<feature type="domain" description="Cyclic nucleotide-binding" evidence="1">
    <location>
        <begin position="233"/>
        <end position="342"/>
    </location>
</feature>
<dbReference type="CDD" id="cd00038">
    <property type="entry name" value="CAP_ED"/>
    <property type="match status" value="1"/>
</dbReference>
<dbReference type="InterPro" id="IPR000595">
    <property type="entry name" value="cNMP-bd_dom"/>
</dbReference>